<sequence>MCLLPLVMMVGLSGSRLTDGDDRRQQAFDSSKVPPAHVKWVIRAGSVCDVVTPSVVAAQIDTETGWLTGTSEDLQGSPPAPSPAASAPSESRALVGLSTSAFEEWGSDDDANGTATPLDPADAIMALGRFDCALAEGVQRLKESRLASGDALELTLAAYHSGLGSVERSRGVPEGEARDYVRRVRKLIPRYETGSGD</sequence>
<dbReference type="RefSeq" id="WP_272171471.1">
    <property type="nucleotide sequence ID" value="NZ_JAQOSL010000031.1"/>
</dbReference>
<feature type="compositionally biased region" description="Low complexity" evidence="1">
    <location>
        <begin position="83"/>
        <end position="93"/>
    </location>
</feature>
<reference evidence="3" key="1">
    <citation type="journal article" date="2019" name="Int. J. Syst. Evol. Microbiol.">
        <title>The Global Catalogue of Microorganisms (GCM) 10K type strain sequencing project: providing services to taxonomists for standard genome sequencing and annotation.</title>
        <authorList>
            <consortium name="The Broad Institute Genomics Platform"/>
            <consortium name="The Broad Institute Genome Sequencing Center for Infectious Disease"/>
            <person name="Wu L."/>
            <person name="Ma J."/>
        </authorList>
    </citation>
    <scope>NUCLEOTIDE SEQUENCE [LARGE SCALE GENOMIC DNA]</scope>
    <source>
        <strain evidence="3">JCM 9918</strain>
    </source>
</reference>
<proteinExistence type="predicted"/>
<dbReference type="Gene3D" id="1.10.530.10">
    <property type="match status" value="1"/>
</dbReference>
<gene>
    <name evidence="2" type="ORF">ACFQGO_30015</name>
</gene>
<protein>
    <recommendedName>
        <fullName evidence="4">Transglycosylase SLT domain-containing protein</fullName>
    </recommendedName>
</protein>
<evidence type="ECO:0000313" key="3">
    <source>
        <dbReference type="Proteomes" id="UP001596112"/>
    </source>
</evidence>
<evidence type="ECO:0000256" key="1">
    <source>
        <dbReference type="SAM" id="MobiDB-lite"/>
    </source>
</evidence>
<dbReference type="SUPFAM" id="SSF53955">
    <property type="entry name" value="Lysozyme-like"/>
    <property type="match status" value="1"/>
</dbReference>
<evidence type="ECO:0008006" key="4">
    <source>
        <dbReference type="Google" id="ProtNLM"/>
    </source>
</evidence>
<dbReference type="InterPro" id="IPR023346">
    <property type="entry name" value="Lysozyme-like_dom_sf"/>
</dbReference>
<accession>A0ABW1BEU1</accession>
<comment type="caution">
    <text evidence="2">The sequence shown here is derived from an EMBL/GenBank/DDBJ whole genome shotgun (WGS) entry which is preliminary data.</text>
</comment>
<evidence type="ECO:0000313" key="2">
    <source>
        <dbReference type="EMBL" id="MFC5811693.1"/>
    </source>
</evidence>
<dbReference type="EMBL" id="JBHSNZ010000026">
    <property type="protein sequence ID" value="MFC5811693.1"/>
    <property type="molecule type" value="Genomic_DNA"/>
</dbReference>
<keyword evidence="3" id="KW-1185">Reference proteome</keyword>
<dbReference type="Proteomes" id="UP001596112">
    <property type="component" value="Unassembled WGS sequence"/>
</dbReference>
<organism evidence="2 3">
    <name type="scientific">Streptomyces heilongjiangensis</name>
    <dbReference type="NCBI Taxonomy" id="945052"/>
    <lineage>
        <taxon>Bacteria</taxon>
        <taxon>Bacillati</taxon>
        <taxon>Actinomycetota</taxon>
        <taxon>Actinomycetes</taxon>
        <taxon>Kitasatosporales</taxon>
        <taxon>Streptomycetaceae</taxon>
        <taxon>Streptomyces</taxon>
    </lineage>
</organism>
<name>A0ABW1BEU1_9ACTN</name>
<feature type="region of interest" description="Disordered" evidence="1">
    <location>
        <begin position="68"/>
        <end position="93"/>
    </location>
</feature>